<dbReference type="InterPro" id="IPR050979">
    <property type="entry name" value="LD-transpeptidase"/>
</dbReference>
<feature type="active site" description="Proton donor/acceptor" evidence="6">
    <location>
        <position position="159"/>
    </location>
</feature>
<feature type="domain" description="L,D-TPase catalytic" evidence="8">
    <location>
        <begin position="86"/>
        <end position="209"/>
    </location>
</feature>
<evidence type="ECO:0000256" key="3">
    <source>
        <dbReference type="ARBA" id="ARBA00022960"/>
    </source>
</evidence>
<keyword evidence="4 6" id="KW-0573">Peptidoglycan synthesis</keyword>
<feature type="active site" description="Nucleophile" evidence="6">
    <location>
        <position position="185"/>
    </location>
</feature>
<reference evidence="9 10" key="1">
    <citation type="submission" date="2015-08" db="EMBL/GenBank/DDBJ databases">
        <title>Genome sequence of Streptococcus phocae subsp. phocae ATCC 51973T isolated from liver specimen obtained from seal.</title>
        <authorList>
            <person name="Avendano-Herrera R."/>
        </authorList>
    </citation>
    <scope>NUCLEOTIDE SEQUENCE [LARGE SCALE GENOMIC DNA]</scope>
    <source>
        <strain evidence="9 10">ATCC 51973</strain>
    </source>
</reference>
<dbReference type="SUPFAM" id="SSF141523">
    <property type="entry name" value="L,D-transpeptidase catalytic domain-like"/>
    <property type="match status" value="1"/>
</dbReference>
<dbReference type="CDD" id="cd16913">
    <property type="entry name" value="YkuD_like"/>
    <property type="match status" value="1"/>
</dbReference>
<evidence type="ECO:0000256" key="1">
    <source>
        <dbReference type="ARBA" id="ARBA00004752"/>
    </source>
</evidence>
<keyword evidence="3 6" id="KW-0133">Cell shape</keyword>
<dbReference type="UniPathway" id="UPA00219"/>
<evidence type="ECO:0000256" key="6">
    <source>
        <dbReference type="PROSITE-ProRule" id="PRU01373"/>
    </source>
</evidence>
<comment type="caution">
    <text evidence="9">The sequence shown here is derived from an EMBL/GenBank/DDBJ whole genome shotgun (WGS) entry which is preliminary data.</text>
</comment>
<dbReference type="GO" id="GO:0071555">
    <property type="term" value="P:cell wall organization"/>
    <property type="evidence" value="ECO:0007669"/>
    <property type="project" value="UniProtKB-UniRule"/>
</dbReference>
<dbReference type="Pfam" id="PF03734">
    <property type="entry name" value="YkuD"/>
    <property type="match status" value="1"/>
</dbReference>
<feature type="compositionally biased region" description="Polar residues" evidence="7">
    <location>
        <begin position="54"/>
        <end position="63"/>
    </location>
</feature>
<dbReference type="GO" id="GO:0071972">
    <property type="term" value="F:peptidoglycan L,D-transpeptidase activity"/>
    <property type="evidence" value="ECO:0007669"/>
    <property type="project" value="TreeGrafter"/>
</dbReference>
<dbReference type="GO" id="GO:0018104">
    <property type="term" value="P:peptidoglycan-protein cross-linking"/>
    <property type="evidence" value="ECO:0007669"/>
    <property type="project" value="TreeGrafter"/>
</dbReference>
<dbReference type="RefSeq" id="WP_054278878.1">
    <property type="nucleotide sequence ID" value="NZ_LHQM01000022.1"/>
</dbReference>
<dbReference type="InterPro" id="IPR038063">
    <property type="entry name" value="Transpep_catalytic_dom"/>
</dbReference>
<evidence type="ECO:0000259" key="8">
    <source>
        <dbReference type="PROSITE" id="PS52029"/>
    </source>
</evidence>
<evidence type="ECO:0000313" key="10">
    <source>
        <dbReference type="Proteomes" id="UP000049578"/>
    </source>
</evidence>
<name>A0A0P6SJ29_9STRE</name>
<evidence type="ECO:0000256" key="4">
    <source>
        <dbReference type="ARBA" id="ARBA00022984"/>
    </source>
</evidence>
<dbReference type="PATRIC" id="fig|119224.3.peg.677"/>
<accession>A0A0P6SJ29</accession>
<protein>
    <submittedName>
        <fullName evidence="9">Cell surface protein</fullName>
    </submittedName>
</protein>
<dbReference type="InterPro" id="IPR005490">
    <property type="entry name" value="LD_TPept_cat_dom"/>
</dbReference>
<evidence type="ECO:0000256" key="7">
    <source>
        <dbReference type="SAM" id="MobiDB-lite"/>
    </source>
</evidence>
<organism evidence="9 10">
    <name type="scientific">Streptococcus phocae</name>
    <dbReference type="NCBI Taxonomy" id="119224"/>
    <lineage>
        <taxon>Bacteria</taxon>
        <taxon>Bacillati</taxon>
        <taxon>Bacillota</taxon>
        <taxon>Bacilli</taxon>
        <taxon>Lactobacillales</taxon>
        <taxon>Streptococcaceae</taxon>
        <taxon>Streptococcus</taxon>
    </lineage>
</organism>
<dbReference type="Proteomes" id="UP000049578">
    <property type="component" value="Unassembled WGS sequence"/>
</dbReference>
<sequence length="209" mass="23089">MRKRLSKAMMGLIALLAMVGILALAWGQWSSSTASTVSTKQKTSQTVTHKPASQKANKNQQTKSEPDPKLPKQNTDYPDLTQYDDLAIKVSTKQQKMTILSGDKLLFQTTVSTGAPESPTPLGQFVIEPERGDFFFNNASGEGAYYWVSFKGHGIYLFHSLPTDQQGNEIPEEAALLGKKASHGCVRMSRQDAKWFYETIPEGISVTIE</sequence>
<dbReference type="STRING" id="119224.AKK44_05655"/>
<dbReference type="EMBL" id="LHQM01000022">
    <property type="protein sequence ID" value="KPJ22246.1"/>
    <property type="molecule type" value="Genomic_DNA"/>
</dbReference>
<dbReference type="GO" id="GO:0016740">
    <property type="term" value="F:transferase activity"/>
    <property type="evidence" value="ECO:0007669"/>
    <property type="project" value="UniProtKB-KW"/>
</dbReference>
<keyword evidence="2" id="KW-0808">Transferase</keyword>
<dbReference type="Gene3D" id="2.40.440.10">
    <property type="entry name" value="L,D-transpeptidase catalytic domain-like"/>
    <property type="match status" value="1"/>
</dbReference>
<dbReference type="PANTHER" id="PTHR30582:SF2">
    <property type="entry name" value="L,D-TRANSPEPTIDASE YCIB-RELATED"/>
    <property type="match status" value="1"/>
</dbReference>
<dbReference type="PROSITE" id="PS52029">
    <property type="entry name" value="LD_TPASE"/>
    <property type="match status" value="1"/>
</dbReference>
<dbReference type="GO" id="GO:0005576">
    <property type="term" value="C:extracellular region"/>
    <property type="evidence" value="ECO:0007669"/>
    <property type="project" value="TreeGrafter"/>
</dbReference>
<evidence type="ECO:0000313" key="9">
    <source>
        <dbReference type="EMBL" id="KPJ22246.1"/>
    </source>
</evidence>
<proteinExistence type="predicted"/>
<evidence type="ECO:0000256" key="2">
    <source>
        <dbReference type="ARBA" id="ARBA00022679"/>
    </source>
</evidence>
<keyword evidence="10" id="KW-1185">Reference proteome</keyword>
<gene>
    <name evidence="9" type="ORF">AKK44_05655</name>
</gene>
<dbReference type="GO" id="GO:0008360">
    <property type="term" value="P:regulation of cell shape"/>
    <property type="evidence" value="ECO:0007669"/>
    <property type="project" value="UniProtKB-UniRule"/>
</dbReference>
<dbReference type="AlphaFoldDB" id="A0A0P6SJ29"/>
<feature type="compositionally biased region" description="Low complexity" evidence="7">
    <location>
        <begin position="37"/>
        <end position="48"/>
    </location>
</feature>
<evidence type="ECO:0000256" key="5">
    <source>
        <dbReference type="ARBA" id="ARBA00023316"/>
    </source>
</evidence>
<dbReference type="PANTHER" id="PTHR30582">
    <property type="entry name" value="L,D-TRANSPEPTIDASE"/>
    <property type="match status" value="1"/>
</dbReference>
<feature type="region of interest" description="Disordered" evidence="7">
    <location>
        <begin position="37"/>
        <end position="79"/>
    </location>
</feature>
<comment type="pathway">
    <text evidence="1 6">Cell wall biogenesis; peptidoglycan biosynthesis.</text>
</comment>
<keyword evidence="5 6" id="KW-0961">Cell wall biogenesis/degradation</keyword>